<dbReference type="CDD" id="cd01189">
    <property type="entry name" value="INT_ICEBs1_C_like"/>
    <property type="match status" value="1"/>
</dbReference>
<feature type="domain" description="Core-binding (CB)" evidence="6">
    <location>
        <begin position="68"/>
        <end position="161"/>
    </location>
</feature>
<dbReference type="PROSITE" id="PS51900">
    <property type="entry name" value="CB"/>
    <property type="match status" value="1"/>
</dbReference>
<dbReference type="Gene3D" id="1.10.443.10">
    <property type="entry name" value="Intergrase catalytic core"/>
    <property type="match status" value="1"/>
</dbReference>
<evidence type="ECO:0000259" key="6">
    <source>
        <dbReference type="PROSITE" id="PS51900"/>
    </source>
</evidence>
<dbReference type="SUPFAM" id="SSF56349">
    <property type="entry name" value="DNA breaking-rejoining enzymes"/>
    <property type="match status" value="1"/>
</dbReference>
<dbReference type="PROSITE" id="PS51898">
    <property type="entry name" value="TYR_RECOMBINASE"/>
    <property type="match status" value="1"/>
</dbReference>
<keyword evidence="8" id="KW-1185">Reference proteome</keyword>
<dbReference type="GO" id="GO:0015074">
    <property type="term" value="P:DNA integration"/>
    <property type="evidence" value="ECO:0007669"/>
    <property type="project" value="InterPro"/>
</dbReference>
<gene>
    <name evidence="7" type="primary">xerC_2</name>
    <name evidence="7" type="ORF">RS82_04104</name>
</gene>
<dbReference type="AlphaFoldDB" id="A0A0M2H0I8"/>
<evidence type="ECO:0000259" key="5">
    <source>
        <dbReference type="PROSITE" id="PS51898"/>
    </source>
</evidence>
<dbReference type="InterPro" id="IPR002104">
    <property type="entry name" value="Integrase_catalytic"/>
</dbReference>
<dbReference type="PATRIC" id="fig|69370.6.peg.4161"/>
<dbReference type="Gene3D" id="1.10.150.130">
    <property type="match status" value="1"/>
</dbReference>
<dbReference type="GO" id="GO:0003677">
    <property type="term" value="F:DNA binding"/>
    <property type="evidence" value="ECO:0007669"/>
    <property type="project" value="UniProtKB-UniRule"/>
</dbReference>
<protein>
    <submittedName>
        <fullName evidence="7">Tyrosine recombinase XerC</fullName>
    </submittedName>
</protein>
<dbReference type="Pfam" id="PF00589">
    <property type="entry name" value="Phage_integrase"/>
    <property type="match status" value="1"/>
</dbReference>
<dbReference type="PANTHER" id="PTHR30349:SF64">
    <property type="entry name" value="PROPHAGE INTEGRASE INTD-RELATED"/>
    <property type="match status" value="1"/>
</dbReference>
<evidence type="ECO:0000313" key="8">
    <source>
        <dbReference type="Proteomes" id="UP000034098"/>
    </source>
</evidence>
<dbReference type="InterPro" id="IPR044068">
    <property type="entry name" value="CB"/>
</dbReference>
<comment type="caution">
    <text evidence="7">The sequence shown here is derived from an EMBL/GenBank/DDBJ whole genome shotgun (WGS) entry which is preliminary data.</text>
</comment>
<dbReference type="EMBL" id="JYJA01000041">
    <property type="protein sequence ID" value="KJL39891.1"/>
    <property type="molecule type" value="Genomic_DNA"/>
</dbReference>
<sequence>MASVTERISERTGAVSYRVQFRVRGAMKQETFEDPVGAYEFGDLVDQIGGEAARMVLERRRASLEATPTLREFTATYLDKKSGILTGIEDGTRKGYERAAELSFLRILGALPIDAIDRQDVGRWLAWQEEQPSTRSSTGKVSAKTVKNYHGLLSSILKAAVAQKLRDDNPAFKMRLSQGVKREAVFLSPAEFRTLLHFIRDYYKPFVLFLAGTGLRWGEATALHWRDVNLWAATPTVRVVQAWKKSGGGGPVLAHPKSSKARRTVSMHQGLATALGQPGNGDELVFPGKLSGNHLWYARFSRSTWNPAVEKAMDKELCASLGLTPLTRRPTPHDLRHTHASWLIAAGQPLPYIQARLGHEKITTTVDVYGHLVPDAHERLAFAIEQTLDGAVGQTAIAAPEPEHSEYVIEEDDMIDAEVVEALPPLAIEPAKRTLPHEDRDAKVRSMRGQGMTMRAIADRMGMSTRTIQAVLRDAVEVTS</sequence>
<evidence type="ECO:0000256" key="4">
    <source>
        <dbReference type="PROSITE-ProRule" id="PRU01248"/>
    </source>
</evidence>
<dbReference type="OrthoDB" id="1822491at2"/>
<name>A0A0M2H0I8_MICTR</name>
<reference evidence="7 8" key="1">
    <citation type="submission" date="2015-02" db="EMBL/GenBank/DDBJ databases">
        <title>Draft genome sequences of ten Microbacterium spp. with emphasis on heavy metal contaminated environments.</title>
        <authorList>
            <person name="Corretto E."/>
        </authorList>
    </citation>
    <scope>NUCLEOTIDE SEQUENCE [LARGE SCALE GENOMIC DNA]</scope>
    <source>
        <strain evidence="7 8">DSM 8608</strain>
    </source>
</reference>
<evidence type="ECO:0000256" key="3">
    <source>
        <dbReference type="ARBA" id="ARBA00023172"/>
    </source>
</evidence>
<keyword evidence="3" id="KW-0233">DNA recombination</keyword>
<comment type="similarity">
    <text evidence="1">Belongs to the 'phage' integrase family.</text>
</comment>
<proteinExistence type="inferred from homology"/>
<organism evidence="7 8">
    <name type="scientific">Microbacterium trichothecenolyticum</name>
    <name type="common">Aureobacterium trichothecenolyticum</name>
    <dbReference type="NCBI Taxonomy" id="69370"/>
    <lineage>
        <taxon>Bacteria</taxon>
        <taxon>Bacillati</taxon>
        <taxon>Actinomycetota</taxon>
        <taxon>Actinomycetes</taxon>
        <taxon>Micrococcales</taxon>
        <taxon>Microbacteriaceae</taxon>
        <taxon>Microbacterium</taxon>
    </lineage>
</organism>
<evidence type="ECO:0000256" key="1">
    <source>
        <dbReference type="ARBA" id="ARBA00008857"/>
    </source>
</evidence>
<dbReference type="Proteomes" id="UP000034098">
    <property type="component" value="Unassembled WGS sequence"/>
</dbReference>
<dbReference type="GO" id="GO:0006310">
    <property type="term" value="P:DNA recombination"/>
    <property type="evidence" value="ECO:0007669"/>
    <property type="project" value="UniProtKB-KW"/>
</dbReference>
<feature type="domain" description="Tyr recombinase" evidence="5">
    <location>
        <begin position="182"/>
        <end position="385"/>
    </location>
</feature>
<dbReference type="InterPro" id="IPR013762">
    <property type="entry name" value="Integrase-like_cat_sf"/>
</dbReference>
<dbReference type="InterPro" id="IPR011010">
    <property type="entry name" value="DNA_brk_join_enz"/>
</dbReference>
<evidence type="ECO:0000256" key="2">
    <source>
        <dbReference type="ARBA" id="ARBA00023125"/>
    </source>
</evidence>
<accession>A0A0M2H0I8</accession>
<evidence type="ECO:0000313" key="7">
    <source>
        <dbReference type="EMBL" id="KJL39891.1"/>
    </source>
</evidence>
<dbReference type="InterPro" id="IPR050090">
    <property type="entry name" value="Tyrosine_recombinase_XerCD"/>
</dbReference>
<dbReference type="PANTHER" id="PTHR30349">
    <property type="entry name" value="PHAGE INTEGRASE-RELATED"/>
    <property type="match status" value="1"/>
</dbReference>
<keyword evidence="2 4" id="KW-0238">DNA-binding</keyword>
<dbReference type="InterPro" id="IPR010998">
    <property type="entry name" value="Integrase_recombinase_N"/>
</dbReference>